<dbReference type="Gene3D" id="2.60.260.20">
    <property type="entry name" value="Urease metallochaperone UreE, N-terminal domain"/>
    <property type="match status" value="2"/>
</dbReference>
<dbReference type="Pfam" id="PF01556">
    <property type="entry name" value="DnaJ_C"/>
    <property type="match status" value="1"/>
</dbReference>
<dbReference type="CDD" id="cd06257">
    <property type="entry name" value="DnaJ"/>
    <property type="match status" value="1"/>
</dbReference>
<gene>
    <name evidence="6" type="ORF">ZMTM_09550</name>
</gene>
<dbReference type="SUPFAM" id="SSF46565">
    <property type="entry name" value="Chaperone J-domain"/>
    <property type="match status" value="1"/>
</dbReference>
<dbReference type="Gene3D" id="1.10.287.110">
    <property type="entry name" value="DnaJ domain"/>
    <property type="match status" value="1"/>
</dbReference>
<proteinExistence type="predicted"/>
<dbReference type="GO" id="GO:0003677">
    <property type="term" value="F:DNA binding"/>
    <property type="evidence" value="ECO:0007669"/>
    <property type="project" value="UniProtKB-KW"/>
</dbReference>
<organism evidence="6 7">
    <name type="scientific">Methyloradius palustris</name>
    <dbReference type="NCBI Taxonomy" id="2778876"/>
    <lineage>
        <taxon>Bacteria</taxon>
        <taxon>Pseudomonadati</taxon>
        <taxon>Pseudomonadota</taxon>
        <taxon>Betaproteobacteria</taxon>
        <taxon>Nitrosomonadales</taxon>
        <taxon>Methylophilaceae</taxon>
        <taxon>Methyloradius</taxon>
    </lineage>
</organism>
<dbReference type="FunFam" id="2.60.260.20:FF:000013">
    <property type="entry name" value="DnaJ subfamily B member 11"/>
    <property type="match status" value="1"/>
</dbReference>
<dbReference type="PROSITE" id="PS00636">
    <property type="entry name" value="DNAJ_1"/>
    <property type="match status" value="1"/>
</dbReference>
<dbReference type="CDD" id="cd10747">
    <property type="entry name" value="DnaJ_C"/>
    <property type="match status" value="1"/>
</dbReference>
<dbReference type="PANTHER" id="PTHR43096:SF52">
    <property type="entry name" value="DNAJ HOMOLOG 1, MITOCHONDRIAL-RELATED"/>
    <property type="match status" value="1"/>
</dbReference>
<evidence type="ECO:0000313" key="6">
    <source>
        <dbReference type="EMBL" id="BCM24696.1"/>
    </source>
</evidence>
<accession>A0A8D5G7M0</accession>
<dbReference type="FunFam" id="2.60.260.20:FF:000008">
    <property type="entry name" value="Curved DNA-binding protein"/>
    <property type="match status" value="1"/>
</dbReference>
<dbReference type="GO" id="GO:0042026">
    <property type="term" value="P:protein refolding"/>
    <property type="evidence" value="ECO:0007669"/>
    <property type="project" value="TreeGrafter"/>
</dbReference>
<keyword evidence="3" id="KW-0143">Chaperone</keyword>
<dbReference type="SUPFAM" id="SSF49493">
    <property type="entry name" value="HSP40/DnaJ peptide-binding domain"/>
    <property type="match status" value="2"/>
</dbReference>
<evidence type="ECO:0000256" key="3">
    <source>
        <dbReference type="ARBA" id="ARBA00023186"/>
    </source>
</evidence>
<dbReference type="GO" id="GO:0051082">
    <property type="term" value="F:unfolded protein binding"/>
    <property type="evidence" value="ECO:0007669"/>
    <property type="project" value="InterPro"/>
</dbReference>
<protein>
    <submittedName>
        <fullName evidence="6">DNA-binding protein</fullName>
    </submittedName>
</protein>
<feature type="domain" description="J" evidence="5">
    <location>
        <begin position="5"/>
        <end position="69"/>
    </location>
</feature>
<keyword evidence="7" id="KW-1185">Reference proteome</keyword>
<reference evidence="6" key="1">
    <citation type="journal article" date="2021" name="Arch. Microbiol.">
        <title>Methyloradius palustris gen. nov., sp. nov., a methanol-oxidizing bacterium isolated from snow.</title>
        <authorList>
            <person name="Miyadera T."/>
            <person name="Kojima H."/>
            <person name="Fukui M."/>
        </authorList>
    </citation>
    <scope>NUCLEOTIDE SEQUENCE</scope>
    <source>
        <strain evidence="6">Zm11</strain>
    </source>
</reference>
<keyword evidence="2 6" id="KW-0238">DNA-binding</keyword>
<evidence type="ECO:0000256" key="4">
    <source>
        <dbReference type="SAM" id="MobiDB-lite"/>
    </source>
</evidence>
<evidence type="ECO:0000259" key="5">
    <source>
        <dbReference type="PROSITE" id="PS50076"/>
    </source>
</evidence>
<dbReference type="PROSITE" id="PS50076">
    <property type="entry name" value="DNAJ_2"/>
    <property type="match status" value="1"/>
</dbReference>
<name>A0A8D5G7M0_9PROT</name>
<dbReference type="AlphaFoldDB" id="A0A8D5G7M0"/>
<keyword evidence="1" id="KW-0963">Cytoplasm</keyword>
<dbReference type="EMBL" id="AP024110">
    <property type="protein sequence ID" value="BCM24696.1"/>
    <property type="molecule type" value="Genomic_DNA"/>
</dbReference>
<feature type="compositionally biased region" description="Low complexity" evidence="4">
    <location>
        <begin position="83"/>
        <end position="97"/>
    </location>
</feature>
<dbReference type="KEGG" id="mpau:ZMTM_09550"/>
<dbReference type="InterPro" id="IPR036869">
    <property type="entry name" value="J_dom_sf"/>
</dbReference>
<dbReference type="RefSeq" id="WP_221765200.1">
    <property type="nucleotide sequence ID" value="NZ_AP024110.1"/>
</dbReference>
<sequence>MKFKDYYQTLGVKPTANLDEIKKAYRKLAHQYHPDVSKDPKGEEKFKEVAEAYSTLKDPEKRAAYDELGRHPAGQEFRPPPNWGNQSSGSANGNSQGYSFDDIDLSDLFASFSGGKQQGQRAPTAGQDYELSTEISLEDAYTGTTAELNFTVQEQNQQGQIKRVPHTFKTRIPKGITDGQKMLLRGKGGKGFNGGRDGNLYLTVNFIPHRLFRAKHHDLLIDLPLSPWEAGLGATVKVPTLSGAVNLKIPAGTSSGQKLRIAKRGMPKKNEEFGDLFAVTQIVLPPKLSEQEEALFKELSQISTFDPRLHFE</sequence>
<feature type="region of interest" description="Disordered" evidence="4">
    <location>
        <begin position="71"/>
        <end position="97"/>
    </location>
</feature>
<dbReference type="InterPro" id="IPR008971">
    <property type="entry name" value="HSP40/DnaJ_pept-bd"/>
</dbReference>
<dbReference type="Proteomes" id="UP000826722">
    <property type="component" value="Chromosome"/>
</dbReference>
<dbReference type="InterPro" id="IPR001623">
    <property type="entry name" value="DnaJ_domain"/>
</dbReference>
<dbReference type="SMART" id="SM00271">
    <property type="entry name" value="DnaJ"/>
    <property type="match status" value="1"/>
</dbReference>
<dbReference type="InterPro" id="IPR018253">
    <property type="entry name" value="DnaJ_domain_CS"/>
</dbReference>
<evidence type="ECO:0000256" key="2">
    <source>
        <dbReference type="ARBA" id="ARBA00023125"/>
    </source>
</evidence>
<dbReference type="PANTHER" id="PTHR43096">
    <property type="entry name" value="DNAJ HOMOLOG 1, MITOCHONDRIAL-RELATED"/>
    <property type="match status" value="1"/>
</dbReference>
<dbReference type="Pfam" id="PF00226">
    <property type="entry name" value="DnaJ"/>
    <property type="match status" value="1"/>
</dbReference>
<evidence type="ECO:0000313" key="7">
    <source>
        <dbReference type="Proteomes" id="UP000826722"/>
    </source>
</evidence>
<evidence type="ECO:0000256" key="1">
    <source>
        <dbReference type="ARBA" id="ARBA00022490"/>
    </source>
</evidence>
<dbReference type="InterPro" id="IPR002939">
    <property type="entry name" value="DnaJ_C"/>
</dbReference>
<dbReference type="PRINTS" id="PR00625">
    <property type="entry name" value="JDOMAIN"/>
</dbReference>
<dbReference type="GO" id="GO:0005737">
    <property type="term" value="C:cytoplasm"/>
    <property type="evidence" value="ECO:0007669"/>
    <property type="project" value="TreeGrafter"/>
</dbReference>